<gene>
    <name evidence="9" type="ORF">KUTeg_020324</name>
</gene>
<comment type="caution">
    <text evidence="9">The sequence shown here is derived from an EMBL/GenBank/DDBJ whole genome shotgun (WGS) entry which is preliminary data.</text>
</comment>
<dbReference type="InterPro" id="IPR036396">
    <property type="entry name" value="Cyt_P450_sf"/>
</dbReference>
<keyword evidence="3 8" id="KW-0349">Heme</keyword>
<evidence type="ECO:0000256" key="7">
    <source>
        <dbReference type="ARBA" id="ARBA00023033"/>
    </source>
</evidence>
<evidence type="ECO:0000256" key="8">
    <source>
        <dbReference type="RuleBase" id="RU000461"/>
    </source>
</evidence>
<dbReference type="PANTHER" id="PTHR24279:SF120">
    <property type="entry name" value="CYTOCHROME P450"/>
    <property type="match status" value="1"/>
</dbReference>
<dbReference type="Gene3D" id="1.10.630.10">
    <property type="entry name" value="Cytochrome P450"/>
    <property type="match status" value="1"/>
</dbReference>
<accession>A0ABQ9EBS2</accession>
<comment type="similarity">
    <text evidence="2 8">Belongs to the cytochrome P450 family.</text>
</comment>
<keyword evidence="4 8" id="KW-0479">Metal-binding</keyword>
<evidence type="ECO:0000256" key="3">
    <source>
        <dbReference type="ARBA" id="ARBA00022617"/>
    </source>
</evidence>
<organism evidence="9 10">
    <name type="scientific">Tegillarca granosa</name>
    <name type="common">Malaysian cockle</name>
    <name type="synonym">Anadara granosa</name>
    <dbReference type="NCBI Taxonomy" id="220873"/>
    <lineage>
        <taxon>Eukaryota</taxon>
        <taxon>Metazoa</taxon>
        <taxon>Spiralia</taxon>
        <taxon>Lophotrochozoa</taxon>
        <taxon>Mollusca</taxon>
        <taxon>Bivalvia</taxon>
        <taxon>Autobranchia</taxon>
        <taxon>Pteriomorphia</taxon>
        <taxon>Arcoida</taxon>
        <taxon>Arcoidea</taxon>
        <taxon>Arcidae</taxon>
        <taxon>Tegillarca</taxon>
    </lineage>
</organism>
<keyword evidence="5 8" id="KW-0560">Oxidoreductase</keyword>
<dbReference type="PRINTS" id="PR00463">
    <property type="entry name" value="EP450I"/>
</dbReference>
<proteinExistence type="inferred from homology"/>
<evidence type="ECO:0000256" key="2">
    <source>
        <dbReference type="ARBA" id="ARBA00010617"/>
    </source>
</evidence>
<dbReference type="EMBL" id="JARBDR010000918">
    <property type="protein sequence ID" value="KAJ8301337.1"/>
    <property type="molecule type" value="Genomic_DNA"/>
</dbReference>
<keyword evidence="10" id="KW-1185">Reference proteome</keyword>
<keyword evidence="7 8" id="KW-0503">Monooxygenase</keyword>
<dbReference type="InterPro" id="IPR017972">
    <property type="entry name" value="Cyt_P450_CS"/>
</dbReference>
<evidence type="ECO:0000256" key="1">
    <source>
        <dbReference type="ARBA" id="ARBA00001971"/>
    </source>
</evidence>
<dbReference type="InterPro" id="IPR001128">
    <property type="entry name" value="Cyt_P450"/>
</dbReference>
<evidence type="ECO:0000256" key="6">
    <source>
        <dbReference type="ARBA" id="ARBA00023004"/>
    </source>
</evidence>
<dbReference type="Pfam" id="PF00067">
    <property type="entry name" value="p450"/>
    <property type="match status" value="1"/>
</dbReference>
<evidence type="ECO:0000313" key="10">
    <source>
        <dbReference type="Proteomes" id="UP001217089"/>
    </source>
</evidence>
<dbReference type="PANTHER" id="PTHR24279">
    <property type="entry name" value="CYTOCHROME P450"/>
    <property type="match status" value="1"/>
</dbReference>
<name>A0ABQ9EBS2_TEGGR</name>
<dbReference type="CDD" id="cd11054">
    <property type="entry name" value="CYP24A1-like"/>
    <property type="match status" value="1"/>
</dbReference>
<keyword evidence="6 8" id="KW-0408">Iron</keyword>
<sequence length="532" mass="61454">MYTSKCRHLKFDITSKQLKSILDHSKPCHEILCSQSSSAIDAAGVQVSSAEDRHYLNAKPFHEIPGPKGLPFLGTLLEYRKGPFQKFNIDRFQDAIRSRYEEYGDIMKETIAGATVVHLFNPDYIRTVFQTEGKIPHIAPLLETTQRYRKEKGMSPGLGNTNGEEWYRLRSAVQQMMMRPKEVTVYLPQVESVANKFIKRMKKIKDSTGQIPNFKNEISKWNLESSTMTVFEKSLDDNPDPHLQKMIDSNNNIFTYSTKLKFSVPWYKLFNTPTWKKLVQSEDYFFGNGQKLVDETVAKISELKDKDQLKDGDYNFLTYLLSRENLSYKDVSIITLSLFGDGLNTTVPTFVSILYCLAKNPEVQQKVYEEICDTFQGSETVTPEMLNKLTYTKAFVKEAFRFFPIGLDVARVPQKNIVIGGYQVPAGTHVELNNFVMFQSTKYFIEPSKFLPERWLRGGSAHNIHPYILTPFGHGPRMCAGRRFAEQEMYVLLSKILQNFKLEWHAPDMDQRFQMLMTPDRPATFTFIDRHK</sequence>
<dbReference type="SUPFAM" id="SSF48264">
    <property type="entry name" value="Cytochrome P450"/>
    <property type="match status" value="1"/>
</dbReference>
<evidence type="ECO:0008006" key="11">
    <source>
        <dbReference type="Google" id="ProtNLM"/>
    </source>
</evidence>
<dbReference type="Proteomes" id="UP001217089">
    <property type="component" value="Unassembled WGS sequence"/>
</dbReference>
<evidence type="ECO:0000256" key="4">
    <source>
        <dbReference type="ARBA" id="ARBA00022723"/>
    </source>
</evidence>
<comment type="cofactor">
    <cofactor evidence="1">
        <name>heme</name>
        <dbReference type="ChEBI" id="CHEBI:30413"/>
    </cofactor>
</comment>
<protein>
    <recommendedName>
        <fullName evidence="11">Cytochrome P450</fullName>
    </recommendedName>
</protein>
<dbReference type="PRINTS" id="PR00385">
    <property type="entry name" value="P450"/>
</dbReference>
<dbReference type="InterPro" id="IPR002401">
    <property type="entry name" value="Cyt_P450_E_grp-I"/>
</dbReference>
<reference evidence="9 10" key="1">
    <citation type="submission" date="2022-12" db="EMBL/GenBank/DDBJ databases">
        <title>Chromosome-level genome of Tegillarca granosa.</title>
        <authorList>
            <person name="Kim J."/>
        </authorList>
    </citation>
    <scope>NUCLEOTIDE SEQUENCE [LARGE SCALE GENOMIC DNA]</scope>
    <source>
        <strain evidence="9">Teg-2019</strain>
        <tissue evidence="9">Adductor muscle</tissue>
    </source>
</reference>
<dbReference type="InterPro" id="IPR050479">
    <property type="entry name" value="CYP11_CYP27_families"/>
</dbReference>
<evidence type="ECO:0000256" key="5">
    <source>
        <dbReference type="ARBA" id="ARBA00023002"/>
    </source>
</evidence>
<dbReference type="PROSITE" id="PS00086">
    <property type="entry name" value="CYTOCHROME_P450"/>
    <property type="match status" value="1"/>
</dbReference>
<evidence type="ECO:0000313" key="9">
    <source>
        <dbReference type="EMBL" id="KAJ8301337.1"/>
    </source>
</evidence>